<proteinExistence type="predicted"/>
<dbReference type="EMBL" id="JAVFWL010000005">
    <property type="protein sequence ID" value="KAK6753502.1"/>
    <property type="molecule type" value="Genomic_DNA"/>
</dbReference>
<evidence type="ECO:0000256" key="1">
    <source>
        <dbReference type="SAM" id="MobiDB-lite"/>
    </source>
</evidence>
<sequence>MARRGDRISRWTTDGCTTRPTPPTFRDGSFSPRIRHSTSVPSFICRTSLALGLLQCNHVKFDTLCSSEKGMHVSVCGHCSRVAGTQSPWRVVLGPESKTS</sequence>
<protein>
    <submittedName>
        <fullName evidence="2">Uncharacterized protein</fullName>
    </submittedName>
</protein>
<evidence type="ECO:0000313" key="2">
    <source>
        <dbReference type="EMBL" id="KAK6753502.1"/>
    </source>
</evidence>
<feature type="compositionally biased region" description="Polar residues" evidence="1">
    <location>
        <begin position="10"/>
        <end position="19"/>
    </location>
</feature>
<keyword evidence="3" id="KW-1185">Reference proteome</keyword>
<name>A0ABR1DSV0_NECAM</name>
<reference evidence="2 3" key="1">
    <citation type="submission" date="2023-08" db="EMBL/GenBank/DDBJ databases">
        <title>A Necator americanus chromosomal reference genome.</title>
        <authorList>
            <person name="Ilik V."/>
            <person name="Petrzelkova K.J."/>
            <person name="Pardy F."/>
            <person name="Fuh T."/>
            <person name="Niatou-Singa F.S."/>
            <person name="Gouil Q."/>
            <person name="Baker L."/>
            <person name="Ritchie M.E."/>
            <person name="Jex A.R."/>
            <person name="Gazzola D."/>
            <person name="Li H."/>
            <person name="Toshio Fujiwara R."/>
            <person name="Zhan B."/>
            <person name="Aroian R.V."/>
            <person name="Pafco B."/>
            <person name="Schwarz E.M."/>
        </authorList>
    </citation>
    <scope>NUCLEOTIDE SEQUENCE [LARGE SCALE GENOMIC DNA]</scope>
    <source>
        <strain evidence="2 3">Aroian</strain>
        <tissue evidence="2">Whole animal</tissue>
    </source>
</reference>
<evidence type="ECO:0000313" key="3">
    <source>
        <dbReference type="Proteomes" id="UP001303046"/>
    </source>
</evidence>
<gene>
    <name evidence="2" type="primary">Necator_chrV.g17638</name>
    <name evidence="2" type="ORF">RB195_012848</name>
</gene>
<dbReference type="Proteomes" id="UP001303046">
    <property type="component" value="Unassembled WGS sequence"/>
</dbReference>
<accession>A0ABR1DSV0</accession>
<organism evidence="2 3">
    <name type="scientific">Necator americanus</name>
    <name type="common">Human hookworm</name>
    <dbReference type="NCBI Taxonomy" id="51031"/>
    <lineage>
        <taxon>Eukaryota</taxon>
        <taxon>Metazoa</taxon>
        <taxon>Ecdysozoa</taxon>
        <taxon>Nematoda</taxon>
        <taxon>Chromadorea</taxon>
        <taxon>Rhabditida</taxon>
        <taxon>Rhabditina</taxon>
        <taxon>Rhabditomorpha</taxon>
        <taxon>Strongyloidea</taxon>
        <taxon>Ancylostomatidae</taxon>
        <taxon>Bunostominae</taxon>
        <taxon>Necator</taxon>
    </lineage>
</organism>
<feature type="region of interest" description="Disordered" evidence="1">
    <location>
        <begin position="1"/>
        <end position="31"/>
    </location>
</feature>
<comment type="caution">
    <text evidence="2">The sequence shown here is derived from an EMBL/GenBank/DDBJ whole genome shotgun (WGS) entry which is preliminary data.</text>
</comment>